<dbReference type="InterPro" id="IPR003595">
    <property type="entry name" value="Tyr_Pase_cat"/>
</dbReference>
<feature type="domain" description="Tyrosine specific protein phosphatases" evidence="2">
    <location>
        <begin position="121"/>
        <end position="193"/>
    </location>
</feature>
<reference evidence="3" key="2">
    <citation type="submission" date="2020-08" db="EMBL/GenBank/DDBJ databases">
        <title>Plant Genome Project.</title>
        <authorList>
            <person name="Zhang R.-G."/>
        </authorList>
    </citation>
    <scope>NUCLEOTIDE SEQUENCE</scope>
    <source>
        <strain evidence="3">Huo1</strain>
        <tissue evidence="3">Leaf</tissue>
    </source>
</reference>
<evidence type="ECO:0000313" key="3">
    <source>
        <dbReference type="EMBL" id="KAG6432687.1"/>
    </source>
</evidence>
<dbReference type="PANTHER" id="PTHR19134:SF449">
    <property type="entry name" value="TYROSINE-PROTEIN PHOSPHATASE 1"/>
    <property type="match status" value="1"/>
</dbReference>
<proteinExistence type="predicted"/>
<organism evidence="3">
    <name type="scientific">Salvia splendens</name>
    <name type="common">Scarlet sage</name>
    <dbReference type="NCBI Taxonomy" id="180675"/>
    <lineage>
        <taxon>Eukaryota</taxon>
        <taxon>Viridiplantae</taxon>
        <taxon>Streptophyta</taxon>
        <taxon>Embryophyta</taxon>
        <taxon>Tracheophyta</taxon>
        <taxon>Spermatophyta</taxon>
        <taxon>Magnoliopsida</taxon>
        <taxon>eudicotyledons</taxon>
        <taxon>Gunneridae</taxon>
        <taxon>Pentapetalae</taxon>
        <taxon>asterids</taxon>
        <taxon>lamiids</taxon>
        <taxon>Lamiales</taxon>
        <taxon>Lamiaceae</taxon>
        <taxon>Nepetoideae</taxon>
        <taxon>Mentheae</taxon>
        <taxon>Salviinae</taxon>
        <taxon>Salvia</taxon>
        <taxon>Salvia subgen. Calosphace</taxon>
        <taxon>core Calosphace</taxon>
    </lineage>
</organism>
<dbReference type="Gene3D" id="3.90.190.10">
    <property type="entry name" value="Protein tyrosine phosphatase superfamily"/>
    <property type="match status" value="1"/>
</dbReference>
<sequence length="216" mass="24291">MSSLQTIHQEFDTLQTPESVTRFIAMQGPLPNTSEDFWEMILQYRCPYIVMLTGLADHDNNVKCGDYFQLEDGPSEFGDIIIVTKSQVTTDTSLVLRCIDVKNKTVRRATMPDHGVPNSTAAVLEIFHTVSGSFGPVVVHCSAGIGRTGTYCLIHNTIQRLLLGDFTALDLADTVTTFRSQRYEMVQQQWQYEFSYEAILDGLKSFILNNQTFSDS</sequence>
<dbReference type="SMART" id="SM00194">
    <property type="entry name" value="PTPc"/>
    <property type="match status" value="1"/>
</dbReference>
<dbReference type="InterPro" id="IPR050348">
    <property type="entry name" value="Protein-Tyr_Phosphatase"/>
</dbReference>
<dbReference type="PROSITE" id="PS50055">
    <property type="entry name" value="TYR_PHOSPHATASE_PTP"/>
    <property type="match status" value="1"/>
</dbReference>
<gene>
    <name evidence="3" type="ORF">SASPL_104271</name>
</gene>
<dbReference type="GO" id="GO:0004725">
    <property type="term" value="F:protein tyrosine phosphatase activity"/>
    <property type="evidence" value="ECO:0007669"/>
    <property type="project" value="InterPro"/>
</dbReference>
<dbReference type="Pfam" id="PF00102">
    <property type="entry name" value="Y_phosphatase"/>
    <property type="match status" value="1"/>
</dbReference>
<comment type="caution">
    <text evidence="3">The sequence shown here is derived from an EMBL/GenBank/DDBJ whole genome shotgun (WGS) entry which is preliminary data.</text>
</comment>
<accession>A0A8X9A8A9</accession>
<evidence type="ECO:0000313" key="4">
    <source>
        <dbReference type="Proteomes" id="UP000298416"/>
    </source>
</evidence>
<dbReference type="Proteomes" id="UP000298416">
    <property type="component" value="Unassembled WGS sequence"/>
</dbReference>
<dbReference type="SMART" id="SM00404">
    <property type="entry name" value="PTPc_motif"/>
    <property type="match status" value="1"/>
</dbReference>
<dbReference type="InterPro" id="IPR000242">
    <property type="entry name" value="PTP_cat"/>
</dbReference>
<dbReference type="InterPro" id="IPR000387">
    <property type="entry name" value="Tyr_Pase_dom"/>
</dbReference>
<dbReference type="InterPro" id="IPR029021">
    <property type="entry name" value="Prot-tyrosine_phosphatase-like"/>
</dbReference>
<feature type="domain" description="Tyrosine-protein phosphatase" evidence="1">
    <location>
        <begin position="23"/>
        <end position="202"/>
    </location>
</feature>
<name>A0A8X9A8A9_SALSN</name>
<dbReference type="PROSITE" id="PS00383">
    <property type="entry name" value="TYR_PHOSPHATASE_1"/>
    <property type="match status" value="1"/>
</dbReference>
<dbReference type="InterPro" id="IPR016130">
    <property type="entry name" value="Tyr_Pase_AS"/>
</dbReference>
<keyword evidence="4" id="KW-1185">Reference proteome</keyword>
<dbReference type="PRINTS" id="PR00700">
    <property type="entry name" value="PRTYPHPHTASE"/>
</dbReference>
<reference evidence="3" key="1">
    <citation type="submission" date="2018-01" db="EMBL/GenBank/DDBJ databases">
        <authorList>
            <person name="Mao J.F."/>
        </authorList>
    </citation>
    <scope>NUCLEOTIDE SEQUENCE</scope>
    <source>
        <strain evidence="3">Huo1</strain>
        <tissue evidence="3">Leaf</tissue>
    </source>
</reference>
<evidence type="ECO:0000259" key="2">
    <source>
        <dbReference type="PROSITE" id="PS50056"/>
    </source>
</evidence>
<dbReference type="PANTHER" id="PTHR19134">
    <property type="entry name" value="RECEPTOR-TYPE TYROSINE-PROTEIN PHOSPHATASE"/>
    <property type="match status" value="1"/>
</dbReference>
<dbReference type="EMBL" id="PNBA02000002">
    <property type="protein sequence ID" value="KAG6432687.1"/>
    <property type="molecule type" value="Genomic_DNA"/>
</dbReference>
<dbReference type="AlphaFoldDB" id="A0A8X9A8A9"/>
<dbReference type="SUPFAM" id="SSF52799">
    <property type="entry name" value="(Phosphotyrosine protein) phosphatases II"/>
    <property type="match status" value="1"/>
</dbReference>
<protein>
    <submittedName>
        <fullName evidence="3">Uncharacterized protein</fullName>
    </submittedName>
</protein>
<evidence type="ECO:0000259" key="1">
    <source>
        <dbReference type="PROSITE" id="PS50055"/>
    </source>
</evidence>
<dbReference type="PROSITE" id="PS50056">
    <property type="entry name" value="TYR_PHOSPHATASE_2"/>
    <property type="match status" value="1"/>
</dbReference>